<evidence type="ECO:0000313" key="3">
    <source>
        <dbReference type="EMBL" id="CCB90135.1"/>
    </source>
</evidence>
<dbReference type="Pfam" id="PF06325">
    <property type="entry name" value="PrmA"/>
    <property type="match status" value="1"/>
</dbReference>
<evidence type="ECO:0000256" key="2">
    <source>
        <dbReference type="ARBA" id="ARBA00022679"/>
    </source>
</evidence>
<dbReference type="GO" id="GO:0005840">
    <property type="term" value="C:ribosome"/>
    <property type="evidence" value="ECO:0007669"/>
    <property type="project" value="UniProtKB-KW"/>
</dbReference>
<dbReference type="EMBL" id="FR872582">
    <property type="protein sequence ID" value="CCB90135.1"/>
    <property type="molecule type" value="Genomic_DNA"/>
</dbReference>
<proteinExistence type="predicted"/>
<organism evidence="3 4">
    <name type="scientific">Simkania negevensis (strain ATCC VR-1471 / DSM 27360 / Z)</name>
    <dbReference type="NCBI Taxonomy" id="331113"/>
    <lineage>
        <taxon>Bacteria</taxon>
        <taxon>Pseudomonadati</taxon>
        <taxon>Chlamydiota</taxon>
        <taxon>Chlamydiia</taxon>
        <taxon>Parachlamydiales</taxon>
        <taxon>Simkaniaceae</taxon>
        <taxon>Simkania</taxon>
    </lineage>
</organism>
<accession>F8L489</accession>
<dbReference type="GO" id="GO:0008276">
    <property type="term" value="F:protein methyltransferase activity"/>
    <property type="evidence" value="ECO:0007669"/>
    <property type="project" value="TreeGrafter"/>
</dbReference>
<dbReference type="PANTHER" id="PTHR43648">
    <property type="entry name" value="ELECTRON TRANSFER FLAVOPROTEIN BETA SUBUNIT LYSINE METHYLTRANSFERASE"/>
    <property type="match status" value="1"/>
</dbReference>
<dbReference type="EC" id="2.1.1.-" evidence="3"/>
<dbReference type="HOGENOM" id="CLU_089627_0_0_0"/>
<dbReference type="PANTHER" id="PTHR43648:SF1">
    <property type="entry name" value="ELECTRON TRANSFER FLAVOPROTEIN BETA SUBUNIT LYSINE METHYLTRANSFERASE"/>
    <property type="match status" value="1"/>
</dbReference>
<dbReference type="InterPro" id="IPR050078">
    <property type="entry name" value="Ribosomal_L11_MeTrfase_PrmA"/>
</dbReference>
<dbReference type="Proteomes" id="UP000000496">
    <property type="component" value="Chromosome gsn.131"/>
</dbReference>
<keyword evidence="3" id="KW-0687">Ribonucleoprotein</keyword>
<dbReference type="eggNOG" id="COG2264">
    <property type="taxonomic scope" value="Bacteria"/>
</dbReference>
<dbReference type="KEGG" id="sng:SNE_A22580"/>
<keyword evidence="1 3" id="KW-0489">Methyltransferase</keyword>
<evidence type="ECO:0000313" key="4">
    <source>
        <dbReference type="Proteomes" id="UP000000496"/>
    </source>
</evidence>
<evidence type="ECO:0000256" key="1">
    <source>
        <dbReference type="ARBA" id="ARBA00022603"/>
    </source>
</evidence>
<protein>
    <submittedName>
        <fullName evidence="3">Ribosomal protein L11 methyltransferase</fullName>
        <ecNumber evidence="3">2.1.1.-</ecNumber>
    </submittedName>
</protein>
<dbReference type="SUPFAM" id="SSF53335">
    <property type="entry name" value="S-adenosyl-L-methionine-dependent methyltransferases"/>
    <property type="match status" value="1"/>
</dbReference>
<gene>
    <name evidence="3" type="primary">prmA</name>
    <name evidence="3" type="ordered locus">SNE_A22580</name>
</gene>
<sequence length="192" mass="21306">MTIDWHEQWALHAPDFHEGFVHVKPFGFRLKPGPGFGDLSHSTTRLILEMLPRKISVPVVDIGCGSGVLSLAAHFAGAPEVYGIDIDEEAIQHAKENAKLNNVSLFFGKTLPKIPKTCLVLMNMISSEQRIAWETQKELHPHVEEMIVSGIPVDEQDRFLAASPYGTLISMKELEGWIACRYTQTTLKTGAA</sequence>
<dbReference type="InterPro" id="IPR029063">
    <property type="entry name" value="SAM-dependent_MTases_sf"/>
</dbReference>
<dbReference type="STRING" id="331113.SNE_A22580"/>
<dbReference type="OrthoDB" id="21115at2"/>
<keyword evidence="3" id="KW-0689">Ribosomal protein</keyword>
<reference key="1">
    <citation type="journal article" date="2011" name="Mol. Biol. Evol.">
        <title>Unity in variety -- the pan-genome of the Chlamydiae.</title>
        <authorList>
            <person name="Collingro A."/>
            <person name="Tischler P."/>
            <person name="Weinmaier T."/>
            <person name="Penz T."/>
            <person name="Heinz E."/>
            <person name="Brunham R.C."/>
            <person name="Read T.D."/>
            <person name="Bavoil P.M."/>
            <person name="Sachse K."/>
            <person name="Kahane S."/>
            <person name="Friedman M.G."/>
            <person name="Rattei T."/>
            <person name="Myers G.S.A."/>
            <person name="Horn M."/>
        </authorList>
    </citation>
    <scope>NUCLEOTIDE SEQUENCE</scope>
    <source>
        <strain>Z</strain>
    </source>
</reference>
<dbReference type="GO" id="GO:0032259">
    <property type="term" value="P:methylation"/>
    <property type="evidence" value="ECO:0007669"/>
    <property type="project" value="UniProtKB-KW"/>
</dbReference>
<name>F8L489_SIMNZ</name>
<reference evidence="3 4" key="2">
    <citation type="journal article" date="2011" name="Mol. Biol. Evol.">
        <title>Unity in variety--the pan-genome of the Chlamydiae.</title>
        <authorList>
            <person name="Collingro A."/>
            <person name="Tischler P."/>
            <person name="Weinmaier T."/>
            <person name="Penz T."/>
            <person name="Heinz E."/>
            <person name="Brunham R.C."/>
            <person name="Read T.D."/>
            <person name="Bavoil P.M."/>
            <person name="Sachse K."/>
            <person name="Kahane S."/>
            <person name="Friedman M.G."/>
            <person name="Rattei T."/>
            <person name="Myers G.S."/>
            <person name="Horn M."/>
        </authorList>
    </citation>
    <scope>NUCLEOTIDE SEQUENCE [LARGE SCALE GENOMIC DNA]</scope>
    <source>
        <strain evidence="4">ATCC VR-1471 / Z</strain>
    </source>
</reference>
<dbReference type="RefSeq" id="WP_013944601.1">
    <property type="nucleotide sequence ID" value="NC_015713.1"/>
</dbReference>
<dbReference type="AlphaFoldDB" id="F8L489"/>
<dbReference type="Gene3D" id="3.40.50.150">
    <property type="entry name" value="Vaccinia Virus protein VP39"/>
    <property type="match status" value="1"/>
</dbReference>
<dbReference type="CDD" id="cd02440">
    <property type="entry name" value="AdoMet_MTases"/>
    <property type="match status" value="1"/>
</dbReference>
<keyword evidence="2 3" id="KW-0808">Transferase</keyword>
<keyword evidence="4" id="KW-1185">Reference proteome</keyword>